<evidence type="ECO:0000259" key="11">
    <source>
        <dbReference type="SMART" id="SM00484"/>
    </source>
</evidence>
<dbReference type="InterPro" id="IPR006084">
    <property type="entry name" value="XPG/Rad2"/>
</dbReference>
<keyword evidence="9" id="KW-0238">DNA-binding</keyword>
<keyword evidence="2 9" id="KW-0540">Nuclease</keyword>
<accession>A0AAD9GKX0</accession>
<dbReference type="GO" id="GO:0006281">
    <property type="term" value="P:DNA repair"/>
    <property type="evidence" value="ECO:0007669"/>
    <property type="project" value="UniProtKB-UniRule"/>
</dbReference>
<keyword evidence="8 9" id="KW-0539">Nucleus</keyword>
<keyword evidence="4 9" id="KW-0227">DNA damage</keyword>
<comment type="subcellular location">
    <subcellularLocation>
        <location evidence="1 9">Nucleus</location>
    </subcellularLocation>
</comment>
<gene>
    <name evidence="12" type="ORF">P3T76_008010</name>
</gene>
<evidence type="ECO:0000256" key="4">
    <source>
        <dbReference type="ARBA" id="ARBA00022763"/>
    </source>
</evidence>
<evidence type="ECO:0000313" key="13">
    <source>
        <dbReference type="Proteomes" id="UP001259832"/>
    </source>
</evidence>
<dbReference type="GO" id="GO:0017108">
    <property type="term" value="F:5'-flap endonuclease activity"/>
    <property type="evidence" value="ECO:0007669"/>
    <property type="project" value="TreeGrafter"/>
</dbReference>
<dbReference type="Gene3D" id="1.10.150.20">
    <property type="entry name" value="5' to 3' exonuclease, C-terminal subdomain"/>
    <property type="match status" value="1"/>
</dbReference>
<feature type="region of interest" description="Disordered" evidence="10">
    <location>
        <begin position="560"/>
        <end position="599"/>
    </location>
</feature>
<reference evidence="12" key="1">
    <citation type="submission" date="2023-08" db="EMBL/GenBank/DDBJ databases">
        <title>Reference Genome Resource for the Citrus Pathogen Phytophthora citrophthora.</title>
        <authorList>
            <person name="Moller H."/>
            <person name="Coetzee B."/>
            <person name="Rose L.J."/>
            <person name="Van Niekerk J.M."/>
        </authorList>
    </citation>
    <scope>NUCLEOTIDE SEQUENCE</scope>
    <source>
        <strain evidence="12">STE-U-9442</strain>
    </source>
</reference>
<keyword evidence="13" id="KW-1185">Reference proteome</keyword>
<feature type="compositionally biased region" description="Low complexity" evidence="10">
    <location>
        <begin position="305"/>
        <end position="320"/>
    </location>
</feature>
<keyword evidence="9 12" id="KW-0269">Exonuclease</keyword>
<dbReference type="GO" id="GO:0005634">
    <property type="term" value="C:nucleus"/>
    <property type="evidence" value="ECO:0007669"/>
    <property type="project" value="UniProtKB-SubCell"/>
</dbReference>
<dbReference type="FunFam" id="1.10.150.20:FF:000011">
    <property type="entry name" value="exonuclease 1"/>
    <property type="match status" value="1"/>
</dbReference>
<evidence type="ECO:0000256" key="2">
    <source>
        <dbReference type="ARBA" id="ARBA00022722"/>
    </source>
</evidence>
<dbReference type="InterPro" id="IPR029060">
    <property type="entry name" value="PIN-like_dom_sf"/>
</dbReference>
<dbReference type="GO" id="GO:0035312">
    <property type="term" value="F:5'-3' DNA exonuclease activity"/>
    <property type="evidence" value="ECO:0007669"/>
    <property type="project" value="UniProtKB-UniRule"/>
</dbReference>
<dbReference type="PANTHER" id="PTHR11081">
    <property type="entry name" value="FLAP ENDONUCLEASE FAMILY MEMBER"/>
    <property type="match status" value="1"/>
</dbReference>
<dbReference type="Pfam" id="PF00867">
    <property type="entry name" value="XPG_I"/>
    <property type="match status" value="1"/>
</dbReference>
<evidence type="ECO:0000256" key="6">
    <source>
        <dbReference type="ARBA" id="ARBA00022842"/>
    </source>
</evidence>
<feature type="compositionally biased region" description="Low complexity" evidence="10">
    <location>
        <begin position="488"/>
        <end position="501"/>
    </location>
</feature>
<evidence type="ECO:0000256" key="7">
    <source>
        <dbReference type="ARBA" id="ARBA00023204"/>
    </source>
</evidence>
<dbReference type="GO" id="GO:0003677">
    <property type="term" value="F:DNA binding"/>
    <property type="evidence" value="ECO:0007669"/>
    <property type="project" value="UniProtKB-UniRule"/>
</dbReference>
<proteinExistence type="inferred from homology"/>
<organism evidence="12 13">
    <name type="scientific">Phytophthora citrophthora</name>
    <dbReference type="NCBI Taxonomy" id="4793"/>
    <lineage>
        <taxon>Eukaryota</taxon>
        <taxon>Sar</taxon>
        <taxon>Stramenopiles</taxon>
        <taxon>Oomycota</taxon>
        <taxon>Peronosporomycetes</taxon>
        <taxon>Peronosporales</taxon>
        <taxon>Peronosporaceae</taxon>
        <taxon>Phytophthora</taxon>
    </lineage>
</organism>
<dbReference type="Proteomes" id="UP001259832">
    <property type="component" value="Unassembled WGS sequence"/>
</dbReference>
<evidence type="ECO:0000256" key="5">
    <source>
        <dbReference type="ARBA" id="ARBA00022801"/>
    </source>
</evidence>
<keyword evidence="3 9" id="KW-0479">Metal-binding</keyword>
<keyword evidence="5 9" id="KW-0378">Hydrolase</keyword>
<evidence type="ECO:0000256" key="1">
    <source>
        <dbReference type="ARBA" id="ARBA00004123"/>
    </source>
</evidence>
<dbReference type="AlphaFoldDB" id="A0AAD9GKX0"/>
<evidence type="ECO:0000256" key="8">
    <source>
        <dbReference type="ARBA" id="ARBA00023242"/>
    </source>
</evidence>
<dbReference type="EMBL" id="JASMQC010000014">
    <property type="protein sequence ID" value="KAK1940559.1"/>
    <property type="molecule type" value="Genomic_DNA"/>
</dbReference>
<feature type="region of interest" description="Disordered" evidence="10">
    <location>
        <begin position="298"/>
        <end position="346"/>
    </location>
</feature>
<keyword evidence="9" id="KW-0267">Excision nuclease</keyword>
<comment type="caution">
    <text evidence="12">The sequence shown here is derived from an EMBL/GenBank/DDBJ whole genome shotgun (WGS) entry which is preliminary data.</text>
</comment>
<name>A0AAD9GKX0_9STRA</name>
<evidence type="ECO:0000256" key="3">
    <source>
        <dbReference type="ARBA" id="ARBA00022723"/>
    </source>
</evidence>
<dbReference type="InterPro" id="IPR008918">
    <property type="entry name" value="HhH2"/>
</dbReference>
<dbReference type="SMART" id="SM00484">
    <property type="entry name" value="XPGI"/>
    <property type="match status" value="1"/>
</dbReference>
<feature type="compositionally biased region" description="Low complexity" evidence="10">
    <location>
        <begin position="578"/>
        <end position="591"/>
    </location>
</feature>
<feature type="compositionally biased region" description="Low complexity" evidence="10">
    <location>
        <begin position="513"/>
        <end position="524"/>
    </location>
</feature>
<dbReference type="GO" id="GO:0046872">
    <property type="term" value="F:metal ion binding"/>
    <property type="evidence" value="ECO:0007669"/>
    <property type="project" value="UniProtKB-UniRule"/>
</dbReference>
<feature type="region of interest" description="Disordered" evidence="10">
    <location>
        <begin position="409"/>
        <end position="547"/>
    </location>
</feature>
<keyword evidence="6 9" id="KW-0460">Magnesium</keyword>
<dbReference type="PANTHER" id="PTHR11081:SF8">
    <property type="entry name" value="EXONUCLEASE 1"/>
    <property type="match status" value="1"/>
</dbReference>
<dbReference type="SUPFAM" id="SSF47807">
    <property type="entry name" value="5' to 3' exonuclease, C-terminal subdomain"/>
    <property type="match status" value="1"/>
</dbReference>
<comment type="function">
    <text evidence="9">5'-&gt;3' double-stranded DNA exonuclease which may also possess a cryptic 3'-&gt;5' double-stranded DNA exonuclease activity. Functions in DNA mismatch repair.</text>
</comment>
<dbReference type="SMART" id="SM00279">
    <property type="entry name" value="HhH2"/>
    <property type="match status" value="1"/>
</dbReference>
<evidence type="ECO:0000256" key="9">
    <source>
        <dbReference type="RuleBase" id="RU910737"/>
    </source>
</evidence>
<dbReference type="Gene3D" id="3.40.50.1010">
    <property type="entry name" value="5'-nuclease"/>
    <property type="match status" value="1"/>
</dbReference>
<keyword evidence="9" id="KW-0228">DNA excision</keyword>
<feature type="compositionally biased region" description="Basic residues" evidence="10">
    <location>
        <begin position="418"/>
        <end position="427"/>
    </location>
</feature>
<dbReference type="EC" id="3.1.-.-" evidence="9"/>
<comment type="cofactor">
    <cofactor evidence="9">
        <name>Mg(2+)</name>
        <dbReference type="ChEBI" id="CHEBI:18420"/>
    </cofactor>
    <text evidence="9">Binds 2 magnesium ions per subunit. They probably participate in the reaction catalyzed by the enzyme. May bind an additional third magnesium ion after substrate binding.</text>
</comment>
<dbReference type="PRINTS" id="PR00853">
    <property type="entry name" value="XPGRADSUPER"/>
</dbReference>
<dbReference type="InterPro" id="IPR036279">
    <property type="entry name" value="5-3_exonuclease_C_sf"/>
</dbReference>
<dbReference type="CDD" id="cd09901">
    <property type="entry name" value="H3TH_FEN1-like"/>
    <property type="match status" value="1"/>
</dbReference>
<sequence>MQLHIKLLQDNNITPIMVFDGAPLPSKAQENIARGRSRTDWRRKAIEMLQEPEEDQDGREIFKACTRGVSVTNEMVMRLIATLRRMDVTFYVAPYEADAQLAFFSKQKIVDVVISEDSDCVPYGVKTALLKLQPDGWGTELKRRSLGANEELSFVGWTEEMFIQLCVLAGCDYCRSVPGVGIMTAYKLVNQYKTPTKILKALQQQKGSTVPEDYAERFYSAILTYRHQLVFDPRDAKLKLLTPLDASKHILPLVDKGLHFLGNVELRDDVVASIASGQIHPVTHESYVWKDTAAAVLQEEEEQPASNSARTRSSTSSENSGLAQPHRRKRNNPARPDKSSQEEFPSARAAIARIRYEKPRPSSRSNWTHLDSVLGFSDHIVNFRSPKVSENFKPLSPLPAPTVKASIKDLESRPAHDHVKRVRNPANRRRDGKGSGFEGEVLCRIDQGQTPKLRGSTEAETVDYDADRLTDEENAPSQPVKRLRLSEHSSSLSSRMSESSSQKLVRPTPFGCSQRPSSTQSSVSLNRKLPPRHFQQRSIHSEPVSNRTFAMSAEEKWDRILSDEIDDTNSQVSSQKEANSTPASVNSASSSRQPLVPIK</sequence>
<feature type="compositionally biased region" description="Polar residues" evidence="10">
    <location>
        <begin position="568"/>
        <end position="577"/>
    </location>
</feature>
<evidence type="ECO:0000313" key="12">
    <source>
        <dbReference type="EMBL" id="KAK1940559.1"/>
    </source>
</evidence>
<feature type="domain" description="XPG-I" evidence="11">
    <location>
        <begin position="84"/>
        <end position="154"/>
    </location>
</feature>
<keyword evidence="7 9" id="KW-0234">DNA repair</keyword>
<dbReference type="InterPro" id="IPR006086">
    <property type="entry name" value="XPG-I_dom"/>
</dbReference>
<dbReference type="SUPFAM" id="SSF88723">
    <property type="entry name" value="PIN domain-like"/>
    <property type="match status" value="1"/>
</dbReference>
<evidence type="ECO:0000256" key="10">
    <source>
        <dbReference type="SAM" id="MobiDB-lite"/>
    </source>
</evidence>
<protein>
    <recommendedName>
        <fullName evidence="9">Exonuclease 1</fullName>
        <ecNumber evidence="9">3.1.-.-</ecNumber>
    </recommendedName>
</protein>
<comment type="similarity">
    <text evidence="9">Belongs to the XPG/RAD2 endonuclease family. EXO1 subfamily.</text>
</comment>